<evidence type="ECO:0000313" key="3">
    <source>
        <dbReference type="EMBL" id="GGP88802.1"/>
    </source>
</evidence>
<evidence type="ECO:0000256" key="1">
    <source>
        <dbReference type="SAM" id="MobiDB-lite"/>
    </source>
</evidence>
<dbReference type="Proteomes" id="UP000611554">
    <property type="component" value="Unassembled WGS sequence"/>
</dbReference>
<comment type="caution">
    <text evidence="3">The sequence shown here is derived from an EMBL/GenBank/DDBJ whole genome shotgun (WGS) entry which is preliminary data.</text>
</comment>
<sequence>MTIRRTLSAGAVLASLLAVPAAVSAAAGAAQPAQVAVPVAVTVAARDGGTCPSKRSTSRCIRHHRGYSAASYGLGPDRYRPPKPTPGIHGDDGAPGQPGGPGGPGGIND</sequence>
<evidence type="ECO:0000256" key="2">
    <source>
        <dbReference type="SAM" id="SignalP"/>
    </source>
</evidence>
<feature type="region of interest" description="Disordered" evidence="1">
    <location>
        <begin position="67"/>
        <end position="109"/>
    </location>
</feature>
<dbReference type="RefSeq" id="WP_189246004.1">
    <property type="nucleotide sequence ID" value="NZ_BMQJ01000003.1"/>
</dbReference>
<feature type="compositionally biased region" description="Gly residues" evidence="1">
    <location>
        <begin position="96"/>
        <end position="109"/>
    </location>
</feature>
<feature type="chain" id="PRO_5045865990" evidence="2">
    <location>
        <begin position="26"/>
        <end position="109"/>
    </location>
</feature>
<proteinExistence type="predicted"/>
<gene>
    <name evidence="3" type="ORF">GCM10010140_18210</name>
</gene>
<keyword evidence="4" id="KW-1185">Reference proteome</keyword>
<protein>
    <submittedName>
        <fullName evidence="3">Uncharacterized protein</fullName>
    </submittedName>
</protein>
<evidence type="ECO:0000313" key="4">
    <source>
        <dbReference type="Proteomes" id="UP000611554"/>
    </source>
</evidence>
<keyword evidence="2" id="KW-0732">Signal</keyword>
<organism evidence="3 4">
    <name type="scientific">Streptosporangium pseudovulgare</name>
    <dbReference type="NCBI Taxonomy" id="35765"/>
    <lineage>
        <taxon>Bacteria</taxon>
        <taxon>Bacillati</taxon>
        <taxon>Actinomycetota</taxon>
        <taxon>Actinomycetes</taxon>
        <taxon>Streptosporangiales</taxon>
        <taxon>Streptosporangiaceae</taxon>
        <taxon>Streptosporangium</taxon>
    </lineage>
</organism>
<feature type="signal peptide" evidence="2">
    <location>
        <begin position="1"/>
        <end position="25"/>
    </location>
</feature>
<reference evidence="4" key="1">
    <citation type="journal article" date="2019" name="Int. J. Syst. Evol. Microbiol.">
        <title>The Global Catalogue of Microorganisms (GCM) 10K type strain sequencing project: providing services to taxonomists for standard genome sequencing and annotation.</title>
        <authorList>
            <consortium name="The Broad Institute Genomics Platform"/>
            <consortium name="The Broad Institute Genome Sequencing Center for Infectious Disease"/>
            <person name="Wu L."/>
            <person name="Ma J."/>
        </authorList>
    </citation>
    <scope>NUCLEOTIDE SEQUENCE [LARGE SCALE GENOMIC DNA]</scope>
    <source>
        <strain evidence="4">JCM 3115</strain>
    </source>
</reference>
<dbReference type="EMBL" id="BMQJ01000003">
    <property type="protein sequence ID" value="GGP88802.1"/>
    <property type="molecule type" value="Genomic_DNA"/>
</dbReference>
<accession>A0ABQ2QR85</accession>
<name>A0ABQ2QR85_9ACTN</name>